<evidence type="ECO:0000313" key="1">
    <source>
        <dbReference type="EMBL" id="GLO66248.1"/>
    </source>
</evidence>
<protein>
    <submittedName>
        <fullName evidence="1">Uncharacterized protein</fullName>
    </submittedName>
</protein>
<accession>A0ABQ5TH97</accession>
<sequence>MRKFLCQVCREKDIDDNMTIVKVGKSNKRYHTVGCYDRYLEDLEFKKKEKQEFDILCKTIESTCDITSVPPSLFGLLQKLRNGDKLTGGGSKTKHYKKGYSYLTIAEAYMEKEGLIRWKKDQWDGSTPSFLSFVLFWYVSDACEDADVKIQKQKRLEEDKKEIDQSYDFSIDSFNYKDKKDDGDITDML</sequence>
<organism evidence="1 2">
    <name type="scientific">Oceanobacillus kimchii</name>
    <dbReference type="NCBI Taxonomy" id="746691"/>
    <lineage>
        <taxon>Bacteria</taxon>
        <taxon>Bacillati</taxon>
        <taxon>Bacillota</taxon>
        <taxon>Bacilli</taxon>
        <taxon>Bacillales</taxon>
        <taxon>Bacillaceae</taxon>
        <taxon>Oceanobacillus</taxon>
    </lineage>
</organism>
<dbReference type="Proteomes" id="UP001275436">
    <property type="component" value="Unassembled WGS sequence"/>
</dbReference>
<dbReference type="EMBL" id="BSKO01000001">
    <property type="protein sequence ID" value="GLO66248.1"/>
    <property type="molecule type" value="Genomic_DNA"/>
</dbReference>
<name>A0ABQ5TH97_9BACI</name>
<comment type="caution">
    <text evidence="1">The sequence shown here is derived from an EMBL/GenBank/DDBJ whole genome shotgun (WGS) entry which is preliminary data.</text>
</comment>
<gene>
    <name evidence="1" type="ORF">MACH08_20320</name>
</gene>
<keyword evidence="2" id="KW-1185">Reference proteome</keyword>
<reference evidence="1 2" key="1">
    <citation type="submission" date="2023-02" db="EMBL/GenBank/DDBJ databases">
        <title>Oceanobacillus kimchii IFOP_LL358 isolated form Alexandrium catenella lab strain.</title>
        <authorList>
            <person name="Gajardo G."/>
            <person name="Ueki S."/>
            <person name="Maruyama F."/>
        </authorList>
    </citation>
    <scope>NUCLEOTIDE SEQUENCE [LARGE SCALE GENOMIC DNA]</scope>
    <source>
        <strain evidence="1 2">IFOP_LL358</strain>
    </source>
</reference>
<evidence type="ECO:0000313" key="2">
    <source>
        <dbReference type="Proteomes" id="UP001275436"/>
    </source>
</evidence>
<dbReference type="RefSeq" id="WP_317958122.1">
    <property type="nucleotide sequence ID" value="NZ_BSKO01000001.1"/>
</dbReference>
<proteinExistence type="predicted"/>